<gene>
    <name evidence="4" type="ORF">CCACVL1_00395</name>
</gene>
<evidence type="ECO:0000256" key="2">
    <source>
        <dbReference type="RuleBase" id="RU369093"/>
    </source>
</evidence>
<evidence type="ECO:0000256" key="1">
    <source>
        <dbReference type="ARBA" id="ARBA00022786"/>
    </source>
</evidence>
<organism evidence="4 5">
    <name type="scientific">Corchorus capsularis</name>
    <name type="common">Jute</name>
    <dbReference type="NCBI Taxonomy" id="210143"/>
    <lineage>
        <taxon>Eukaryota</taxon>
        <taxon>Viridiplantae</taxon>
        <taxon>Streptophyta</taxon>
        <taxon>Embryophyta</taxon>
        <taxon>Tracheophyta</taxon>
        <taxon>Spermatophyta</taxon>
        <taxon>Magnoliopsida</taxon>
        <taxon>eudicotyledons</taxon>
        <taxon>Gunneridae</taxon>
        <taxon>Pentapetalae</taxon>
        <taxon>rosids</taxon>
        <taxon>malvids</taxon>
        <taxon>Malvales</taxon>
        <taxon>Malvaceae</taxon>
        <taxon>Grewioideae</taxon>
        <taxon>Apeibeae</taxon>
        <taxon>Corchorus</taxon>
    </lineage>
</organism>
<dbReference type="OrthoDB" id="10064100at2759"/>
<dbReference type="GO" id="GO:0061630">
    <property type="term" value="F:ubiquitin protein ligase activity"/>
    <property type="evidence" value="ECO:0007669"/>
    <property type="project" value="UniProtKB-UniRule"/>
</dbReference>
<evidence type="ECO:0000313" key="5">
    <source>
        <dbReference type="Proteomes" id="UP000188268"/>
    </source>
</evidence>
<dbReference type="SUPFAM" id="SSF48371">
    <property type="entry name" value="ARM repeat"/>
    <property type="match status" value="1"/>
</dbReference>
<keyword evidence="1 2" id="KW-0833">Ubl conjugation pathway</keyword>
<dbReference type="GO" id="GO:0016567">
    <property type="term" value="P:protein ubiquitination"/>
    <property type="evidence" value="ECO:0007669"/>
    <property type="project" value="UniProtKB-UniRule"/>
</dbReference>
<dbReference type="Gramene" id="OMP11618">
    <property type="protein sequence ID" value="OMP11618"/>
    <property type="gene ID" value="CCACVL1_00395"/>
</dbReference>
<keyword evidence="2" id="KW-0808">Transferase</keyword>
<dbReference type="STRING" id="210143.A0A1R3KX51"/>
<dbReference type="InterPro" id="IPR045185">
    <property type="entry name" value="PUB22/23/24-like"/>
</dbReference>
<keyword evidence="5" id="KW-1185">Reference proteome</keyword>
<dbReference type="Gene3D" id="1.25.10.10">
    <property type="entry name" value="Leucine-rich Repeat Variant"/>
    <property type="match status" value="1"/>
</dbReference>
<dbReference type="PANTHER" id="PTHR22849">
    <property type="entry name" value="WDSAM1 PROTEIN"/>
    <property type="match status" value="1"/>
</dbReference>
<comment type="catalytic activity">
    <reaction evidence="2">
        <text>S-ubiquitinyl-[E2 ubiquitin-conjugating enzyme]-L-cysteine + [acceptor protein]-L-lysine = [E2 ubiquitin-conjugating enzyme]-L-cysteine + N(6)-ubiquitinyl-[acceptor protein]-L-lysine.</text>
        <dbReference type="EC" id="2.3.2.27"/>
    </reaction>
</comment>
<evidence type="ECO:0000259" key="3">
    <source>
        <dbReference type="Pfam" id="PF25598"/>
    </source>
</evidence>
<comment type="caution">
    <text evidence="4">The sequence shown here is derived from an EMBL/GenBank/DDBJ whole genome shotgun (WGS) entry which is preliminary data.</text>
</comment>
<dbReference type="EMBL" id="AWWV01001094">
    <property type="protein sequence ID" value="OMP11618.1"/>
    <property type="molecule type" value="Genomic_DNA"/>
</dbReference>
<name>A0A1R3KX51_COCAP</name>
<proteinExistence type="predicted"/>
<dbReference type="Pfam" id="PF25598">
    <property type="entry name" value="ARM_PUB"/>
    <property type="match status" value="1"/>
</dbReference>
<sequence length="101" mass="11255">MARLEQVLGIERTKEELINNPNGVKAVVKMVFRVSDHEGSQSAVNSLMMVCQESMEAREKAIGAGVLTQLLLLLQSQCSGRTKTKARTLLKLLRSKWAEEK</sequence>
<dbReference type="OMA" id="YRNSSCN"/>
<comment type="pathway">
    <text evidence="2">Protein modification; protein ubiquitination.</text>
</comment>
<evidence type="ECO:0000313" key="4">
    <source>
        <dbReference type="EMBL" id="OMP11618.1"/>
    </source>
</evidence>
<dbReference type="AlphaFoldDB" id="A0A1R3KX51"/>
<dbReference type="InterPro" id="IPR016024">
    <property type="entry name" value="ARM-type_fold"/>
</dbReference>
<reference evidence="4 5" key="1">
    <citation type="submission" date="2013-09" db="EMBL/GenBank/DDBJ databases">
        <title>Corchorus capsularis genome sequencing.</title>
        <authorList>
            <person name="Alam M."/>
            <person name="Haque M.S."/>
            <person name="Islam M.S."/>
            <person name="Emdad E.M."/>
            <person name="Islam M.M."/>
            <person name="Ahmed B."/>
            <person name="Halim A."/>
            <person name="Hossen Q.M.M."/>
            <person name="Hossain M.Z."/>
            <person name="Ahmed R."/>
            <person name="Khan M.M."/>
            <person name="Islam R."/>
            <person name="Rashid M.M."/>
            <person name="Khan S.A."/>
            <person name="Rahman M.S."/>
            <person name="Alam M."/>
        </authorList>
    </citation>
    <scope>NUCLEOTIDE SEQUENCE [LARGE SCALE GENOMIC DNA]</scope>
    <source>
        <strain evidence="5">cv. CVL-1</strain>
        <tissue evidence="4">Whole seedling</tissue>
    </source>
</reference>
<accession>A0A1R3KX51</accession>
<dbReference type="Proteomes" id="UP000188268">
    <property type="component" value="Unassembled WGS sequence"/>
</dbReference>
<dbReference type="InterPro" id="IPR011989">
    <property type="entry name" value="ARM-like"/>
</dbReference>
<comment type="function">
    <text evidence="2">Functions as an E3 ubiquitin ligase.</text>
</comment>
<dbReference type="InterPro" id="IPR058678">
    <property type="entry name" value="ARM_PUB"/>
</dbReference>
<protein>
    <recommendedName>
        <fullName evidence="2 3">U-box domain-containing protein</fullName>
        <ecNumber evidence="2">2.3.2.27</ecNumber>
    </recommendedName>
    <alternativeName>
        <fullName evidence="2">RING-type E3 ubiquitin transferase PUB</fullName>
    </alternativeName>
</protein>
<dbReference type="EC" id="2.3.2.27" evidence="2"/>
<dbReference type="PANTHER" id="PTHR22849:SF103">
    <property type="entry name" value="U-BOX DOMAIN-CONTAINING PROTEIN"/>
    <property type="match status" value="1"/>
</dbReference>
<feature type="domain" description="U-box" evidence="3">
    <location>
        <begin position="14"/>
        <end position="99"/>
    </location>
</feature>